<evidence type="ECO:0000259" key="8">
    <source>
        <dbReference type="SMART" id="SM00014"/>
    </source>
</evidence>
<evidence type="ECO:0000256" key="4">
    <source>
        <dbReference type="ARBA" id="ARBA00022989"/>
    </source>
</evidence>
<keyword evidence="4 7" id="KW-1133">Transmembrane helix</keyword>
<reference evidence="9 10" key="1">
    <citation type="submission" date="2021-06" db="EMBL/GenBank/DDBJ databases">
        <title>A haploid diamondback moth (Plutella xylostella L.) genome assembly resolves 31 chromosomes and identifies a diamide resistance mutation.</title>
        <authorList>
            <person name="Ward C.M."/>
            <person name="Perry K.D."/>
            <person name="Baker G."/>
            <person name="Powis K."/>
            <person name="Heckel D.G."/>
            <person name="Baxter S.W."/>
        </authorList>
    </citation>
    <scope>NUCLEOTIDE SEQUENCE [LARGE SCALE GENOMIC DNA]</scope>
    <source>
        <strain evidence="9 10">LV</strain>
        <tissue evidence="9">Single pupa</tissue>
    </source>
</reference>
<evidence type="ECO:0000256" key="1">
    <source>
        <dbReference type="ARBA" id="ARBA00004141"/>
    </source>
</evidence>
<protein>
    <recommendedName>
        <fullName evidence="8">Phosphatidic acid phosphatase type 2/haloperoxidase domain-containing protein</fullName>
    </recommendedName>
</protein>
<keyword evidence="3 7" id="KW-0812">Transmembrane</keyword>
<feature type="transmembrane region" description="Helical" evidence="7">
    <location>
        <begin position="75"/>
        <end position="95"/>
    </location>
</feature>
<evidence type="ECO:0000256" key="2">
    <source>
        <dbReference type="ARBA" id="ARBA00008816"/>
    </source>
</evidence>
<name>A0ABQ7Q8X1_PLUXY</name>
<sequence length="305" mass="35433">MERNDRKVNSRNHSITIDRDSKQILRKLILDGAIMFCISFLVLAYYLWGTPYERGFFCDDESLKHPFKDSTVTNIMLYIVGLGLPIVSMVLTEWIRLRDYKGGRSRLIFGHEVPAWVWEAYTVVGVFLFGCACQQLTTDVAKYTIGRLRPHFFDVCKPDIDCDLPENKWRYITNFVCLGGDAKKLKQMRLSFPSGHSSFSAYTMLYFSMYLHKRFLWRGSKLLRHSLQFLLMILAWYTVMTRVSDYKHHWSDVLAGFAIGIFYAVIIFAFVSNLRKTQRVRTPITSHESELTTNGNTRPGAGWQV</sequence>
<evidence type="ECO:0000256" key="6">
    <source>
        <dbReference type="SAM" id="MobiDB-lite"/>
    </source>
</evidence>
<proteinExistence type="inferred from homology"/>
<gene>
    <name evidence="9" type="ORF">JYU34_014667</name>
</gene>
<feature type="transmembrane region" description="Helical" evidence="7">
    <location>
        <begin position="28"/>
        <end position="48"/>
    </location>
</feature>
<dbReference type="Gene3D" id="1.20.144.10">
    <property type="entry name" value="Phosphatidic acid phosphatase type 2/haloperoxidase"/>
    <property type="match status" value="1"/>
</dbReference>
<dbReference type="Proteomes" id="UP000823941">
    <property type="component" value="Chromosome 19"/>
</dbReference>
<comment type="subcellular location">
    <subcellularLocation>
        <location evidence="1">Membrane</location>
        <topology evidence="1">Multi-pass membrane protein</topology>
    </subcellularLocation>
</comment>
<dbReference type="SMART" id="SM00014">
    <property type="entry name" value="acidPPc"/>
    <property type="match status" value="1"/>
</dbReference>
<dbReference type="InterPro" id="IPR036938">
    <property type="entry name" value="PAP2/HPO_sf"/>
</dbReference>
<dbReference type="Pfam" id="PF01569">
    <property type="entry name" value="PAP2"/>
    <property type="match status" value="1"/>
</dbReference>
<evidence type="ECO:0000256" key="5">
    <source>
        <dbReference type="ARBA" id="ARBA00023136"/>
    </source>
</evidence>
<keyword evidence="10" id="KW-1185">Reference proteome</keyword>
<dbReference type="EMBL" id="JAHIBW010000019">
    <property type="protein sequence ID" value="KAG7301692.1"/>
    <property type="molecule type" value="Genomic_DNA"/>
</dbReference>
<evidence type="ECO:0000256" key="3">
    <source>
        <dbReference type="ARBA" id="ARBA00022692"/>
    </source>
</evidence>
<feature type="region of interest" description="Disordered" evidence="6">
    <location>
        <begin position="285"/>
        <end position="305"/>
    </location>
</feature>
<dbReference type="SUPFAM" id="SSF48317">
    <property type="entry name" value="Acid phosphatase/Vanadium-dependent haloperoxidase"/>
    <property type="match status" value="1"/>
</dbReference>
<dbReference type="CDD" id="cd03384">
    <property type="entry name" value="PAP2_wunen"/>
    <property type="match status" value="1"/>
</dbReference>
<feature type="transmembrane region" description="Helical" evidence="7">
    <location>
        <begin position="222"/>
        <end position="241"/>
    </location>
</feature>
<organism evidence="9 10">
    <name type="scientific">Plutella xylostella</name>
    <name type="common">Diamondback moth</name>
    <name type="synonym">Plutella maculipennis</name>
    <dbReference type="NCBI Taxonomy" id="51655"/>
    <lineage>
        <taxon>Eukaryota</taxon>
        <taxon>Metazoa</taxon>
        <taxon>Ecdysozoa</taxon>
        <taxon>Arthropoda</taxon>
        <taxon>Hexapoda</taxon>
        <taxon>Insecta</taxon>
        <taxon>Pterygota</taxon>
        <taxon>Neoptera</taxon>
        <taxon>Endopterygota</taxon>
        <taxon>Lepidoptera</taxon>
        <taxon>Glossata</taxon>
        <taxon>Ditrysia</taxon>
        <taxon>Yponomeutoidea</taxon>
        <taxon>Plutellidae</taxon>
        <taxon>Plutella</taxon>
    </lineage>
</organism>
<dbReference type="PANTHER" id="PTHR10165:SF197">
    <property type="entry name" value="FI04477P-RELATED"/>
    <property type="match status" value="1"/>
</dbReference>
<feature type="compositionally biased region" description="Polar residues" evidence="6">
    <location>
        <begin position="285"/>
        <end position="297"/>
    </location>
</feature>
<feature type="transmembrane region" description="Helical" evidence="7">
    <location>
        <begin position="253"/>
        <end position="271"/>
    </location>
</feature>
<evidence type="ECO:0000313" key="9">
    <source>
        <dbReference type="EMBL" id="KAG7301692.1"/>
    </source>
</evidence>
<comment type="similarity">
    <text evidence="2">Belongs to the PA-phosphatase related phosphoesterase family.</text>
</comment>
<feature type="domain" description="Phosphatidic acid phosphatase type 2/haloperoxidase" evidence="8">
    <location>
        <begin position="124"/>
        <end position="268"/>
    </location>
</feature>
<dbReference type="InterPro" id="IPR043216">
    <property type="entry name" value="PAP-like"/>
</dbReference>
<evidence type="ECO:0000256" key="7">
    <source>
        <dbReference type="SAM" id="Phobius"/>
    </source>
</evidence>
<comment type="caution">
    <text evidence="9">The sequence shown here is derived from an EMBL/GenBank/DDBJ whole genome shotgun (WGS) entry which is preliminary data.</text>
</comment>
<accession>A0ABQ7Q8X1</accession>
<evidence type="ECO:0000313" key="10">
    <source>
        <dbReference type="Proteomes" id="UP000823941"/>
    </source>
</evidence>
<dbReference type="PANTHER" id="PTHR10165">
    <property type="entry name" value="LIPID PHOSPHATE PHOSPHATASE"/>
    <property type="match status" value="1"/>
</dbReference>
<keyword evidence="5 7" id="KW-0472">Membrane</keyword>
<dbReference type="InterPro" id="IPR000326">
    <property type="entry name" value="PAP2/HPO"/>
</dbReference>